<dbReference type="InterPro" id="IPR029068">
    <property type="entry name" value="Glyas_Bleomycin-R_OHBP_Dase"/>
</dbReference>
<dbReference type="PANTHER" id="PTHR34109">
    <property type="entry name" value="BNAUNNG04460D PROTEIN-RELATED"/>
    <property type="match status" value="1"/>
</dbReference>
<evidence type="ECO:0000313" key="3">
    <source>
        <dbReference type="Proteomes" id="UP001500573"/>
    </source>
</evidence>
<dbReference type="Proteomes" id="UP001500573">
    <property type="component" value="Unassembled WGS sequence"/>
</dbReference>
<dbReference type="InterPro" id="IPR004360">
    <property type="entry name" value="Glyas_Fos-R_dOase_dom"/>
</dbReference>
<dbReference type="PANTHER" id="PTHR34109:SF1">
    <property type="entry name" value="VOC DOMAIN-CONTAINING PROTEIN"/>
    <property type="match status" value="1"/>
</dbReference>
<keyword evidence="3" id="KW-1185">Reference proteome</keyword>
<dbReference type="Pfam" id="PF13474">
    <property type="entry name" value="SnoaL_3"/>
    <property type="match status" value="1"/>
</dbReference>
<dbReference type="EMBL" id="BAAAEX010000008">
    <property type="protein sequence ID" value="GAA0776950.1"/>
    <property type="molecule type" value="Genomic_DNA"/>
</dbReference>
<protein>
    <recommendedName>
        <fullName evidence="1">VOC domain-containing protein</fullName>
    </recommendedName>
</protein>
<dbReference type="Gene3D" id="3.30.720.120">
    <property type="match status" value="1"/>
</dbReference>
<evidence type="ECO:0000313" key="2">
    <source>
        <dbReference type="EMBL" id="GAA0776950.1"/>
    </source>
</evidence>
<organism evidence="2 3">
    <name type="scientific">Castellaniella ginsengisoli</name>
    <dbReference type="NCBI Taxonomy" id="546114"/>
    <lineage>
        <taxon>Bacteria</taxon>
        <taxon>Pseudomonadati</taxon>
        <taxon>Pseudomonadota</taxon>
        <taxon>Betaproteobacteria</taxon>
        <taxon>Burkholderiales</taxon>
        <taxon>Alcaligenaceae</taxon>
        <taxon>Castellaniella</taxon>
    </lineage>
</organism>
<dbReference type="InterPro" id="IPR037401">
    <property type="entry name" value="SnoaL-like"/>
</dbReference>
<reference evidence="3" key="1">
    <citation type="journal article" date="2019" name="Int. J. Syst. Evol. Microbiol.">
        <title>The Global Catalogue of Microorganisms (GCM) 10K type strain sequencing project: providing services to taxonomists for standard genome sequencing and annotation.</title>
        <authorList>
            <consortium name="The Broad Institute Genomics Platform"/>
            <consortium name="The Broad Institute Genome Sequencing Center for Infectious Disease"/>
            <person name="Wu L."/>
            <person name="Ma J."/>
        </authorList>
    </citation>
    <scope>NUCLEOTIDE SEQUENCE [LARGE SCALE GENOMIC DNA]</scope>
    <source>
        <strain evidence="3">JCM 15515</strain>
    </source>
</reference>
<comment type="caution">
    <text evidence="2">The sequence shown here is derived from an EMBL/GenBank/DDBJ whole genome shotgun (WGS) entry which is preliminary data.</text>
</comment>
<name>A0ABP3W469_9BURK</name>
<dbReference type="Gene3D" id="3.10.450.50">
    <property type="match status" value="1"/>
</dbReference>
<dbReference type="InterPro" id="IPR032710">
    <property type="entry name" value="NTF2-like_dom_sf"/>
</dbReference>
<dbReference type="CDD" id="cd07246">
    <property type="entry name" value="VOC_like"/>
    <property type="match status" value="1"/>
</dbReference>
<dbReference type="Pfam" id="PF00903">
    <property type="entry name" value="Glyoxalase"/>
    <property type="match status" value="1"/>
</dbReference>
<dbReference type="PROSITE" id="PS51819">
    <property type="entry name" value="VOC"/>
    <property type="match status" value="1"/>
</dbReference>
<dbReference type="SUPFAM" id="SSF54427">
    <property type="entry name" value="NTF2-like"/>
    <property type="match status" value="1"/>
</dbReference>
<dbReference type="InterPro" id="IPR037523">
    <property type="entry name" value="VOC_core"/>
</dbReference>
<sequence>MESKEKAHDAQTAIRQVLDEWVAAVGRQDLEALAACYAQDVVAYDAIMALRFEGRDRYLAHWKTCLQMCPGGVRFTFRDLDIQAADDLGYAHALLACEADGCGDGGGNSAWSRMTTGFRREAGRWVIAHEHFSFPFDPKSGKALMGLSPDAAAGPSPVPVDMHAVTPHLVCRDAAGAIDFYQRAFGAHGAVRLDGPDGKLAHGCLWIGGSAVMLTEEAPARQASSPVTLGGTPVFLHLYVADADAAFERAIQAGATAVMPPADMFWGDRYGVVQDPYGHRWSIATHVRDVGPEEMRAAMTQFAGA</sequence>
<evidence type="ECO:0000259" key="1">
    <source>
        <dbReference type="PROSITE" id="PS51819"/>
    </source>
</evidence>
<accession>A0ABP3W469</accession>
<gene>
    <name evidence="2" type="ORF">GCM10009108_11850</name>
</gene>
<dbReference type="SUPFAM" id="SSF54593">
    <property type="entry name" value="Glyoxalase/Bleomycin resistance protein/Dihydroxybiphenyl dioxygenase"/>
    <property type="match status" value="1"/>
</dbReference>
<dbReference type="Gene3D" id="3.30.720.110">
    <property type="match status" value="1"/>
</dbReference>
<proteinExistence type="predicted"/>
<feature type="domain" description="VOC" evidence="1">
    <location>
        <begin position="161"/>
        <end position="286"/>
    </location>
</feature>